<accession>A0ACB8JP75</accession>
<keyword evidence="1" id="KW-0695">RNA-directed DNA polymerase</keyword>
<proteinExistence type="predicted"/>
<comment type="caution">
    <text evidence="1">The sequence shown here is derived from an EMBL/GenBank/DDBJ whole genome shotgun (WGS) entry which is preliminary data.</text>
</comment>
<sequence length="607" mass="68368">MKKKLPLFALFLFFFSLLLFCHSSLAFESDELLVDDEEFGLEGGSKPQIKPHEPAPTRSTTTTTRRKVSDQDSDSKIQFSLEHAFGDSDFVPAGTFSARLKTSSHGGQVMAIMVVLILKCIDTLTKLRFSRNAFTGEDKEKFEKLLQDDDFYRIRLPSNTVSPPGRDYIISSVKAIKLPPKWLIHSEAFLYTRYINPIDIGMKKQPSKLSEFRRISLVTSLYKIISKVLSLGLKEVLGEAISYSQGAFVRDRQILDAVLVANEGLEEYRKCKRPGFIFKIDFEKAYDHIDWDFLDFVLEARGFGQKWRSWMRGCLNSVSFSIFLNGRPRGKIHASRVSGLKINLRKSSIVGINFQDQKLIDLASSVGCEIGNWPLKYLGLPLGGNCGKADFWAPVLEKVERRLDGWKKACLSKGGRLTLIQSVLSSLCSYFMSLFQIPVSVAKRIEEAMRDFLWEGIGEGKKDHLVSWRVVSQPQSKGGLGLGNIINRNKALLGKWLWRFPLEVNSLWYCVLKTSQVVFQLAHSSEEQAPIFAEEVLGENGEGEIIPPPERSFWAKYWMYLIPLGLIVINAVTQAMNMPEEGVQGGGQTQQSAAAIQRGPGSAVRRR</sequence>
<keyword evidence="1" id="KW-0808">Transferase</keyword>
<dbReference type="Proteomes" id="UP000829398">
    <property type="component" value="Chromosome 6"/>
</dbReference>
<keyword evidence="2" id="KW-1185">Reference proteome</keyword>
<keyword evidence="1" id="KW-0548">Nucleotidyltransferase</keyword>
<dbReference type="EMBL" id="CM039175">
    <property type="protein sequence ID" value="KAH9734301.1"/>
    <property type="molecule type" value="Genomic_DNA"/>
</dbReference>
<organism evidence="1 2">
    <name type="scientific">Citrus sinensis</name>
    <name type="common">Sweet orange</name>
    <name type="synonym">Citrus aurantium var. sinensis</name>
    <dbReference type="NCBI Taxonomy" id="2711"/>
    <lineage>
        <taxon>Eukaryota</taxon>
        <taxon>Viridiplantae</taxon>
        <taxon>Streptophyta</taxon>
        <taxon>Embryophyta</taxon>
        <taxon>Tracheophyta</taxon>
        <taxon>Spermatophyta</taxon>
        <taxon>Magnoliopsida</taxon>
        <taxon>eudicotyledons</taxon>
        <taxon>Gunneridae</taxon>
        <taxon>Pentapetalae</taxon>
        <taxon>rosids</taxon>
        <taxon>malvids</taxon>
        <taxon>Sapindales</taxon>
        <taxon>Rutaceae</taxon>
        <taxon>Aurantioideae</taxon>
        <taxon>Citrus</taxon>
    </lineage>
</organism>
<evidence type="ECO:0000313" key="1">
    <source>
        <dbReference type="EMBL" id="KAH9734301.1"/>
    </source>
</evidence>
<name>A0ACB8JP75_CITSI</name>
<evidence type="ECO:0000313" key="2">
    <source>
        <dbReference type="Proteomes" id="UP000829398"/>
    </source>
</evidence>
<reference evidence="2" key="1">
    <citation type="journal article" date="2023" name="Hortic. Res.">
        <title>A chromosome-level phased genome enabling allele-level studies in sweet orange: a case study on citrus Huanglongbing tolerance.</title>
        <authorList>
            <person name="Wu B."/>
            <person name="Yu Q."/>
            <person name="Deng Z."/>
            <person name="Duan Y."/>
            <person name="Luo F."/>
            <person name="Gmitter F. Jr."/>
        </authorList>
    </citation>
    <scope>NUCLEOTIDE SEQUENCE [LARGE SCALE GENOMIC DNA]</scope>
    <source>
        <strain evidence="2">cv. Valencia</strain>
    </source>
</reference>
<protein>
    <submittedName>
        <fullName evidence="1">Reverse transcriptase domain-containing protein</fullName>
    </submittedName>
</protein>
<gene>
    <name evidence="1" type="ORF">KPL71_017325</name>
</gene>